<evidence type="ECO:0000313" key="1">
    <source>
        <dbReference type="EMBL" id="MBE0366783.1"/>
    </source>
</evidence>
<dbReference type="Proteomes" id="UP000615755">
    <property type="component" value="Unassembled WGS sequence"/>
</dbReference>
<dbReference type="Gene3D" id="2.60.120.620">
    <property type="entry name" value="q2cbj1_9rhob like domain"/>
    <property type="match status" value="1"/>
</dbReference>
<name>A0ABR9EAG7_9GAMM</name>
<reference evidence="1 2" key="1">
    <citation type="submission" date="2015-03" db="EMBL/GenBank/DDBJ databases">
        <title>Genome sequence of Pseudoalteromonas aurantia.</title>
        <authorList>
            <person name="Xie B.-B."/>
            <person name="Rong J.-C."/>
            <person name="Qin Q.-L."/>
            <person name="Zhang Y.-Z."/>
        </authorList>
    </citation>
    <scope>NUCLEOTIDE SEQUENCE [LARGE SCALE GENOMIC DNA]</scope>
    <source>
        <strain evidence="1 2">208</strain>
    </source>
</reference>
<dbReference type="EMBL" id="AQGV01000011">
    <property type="protein sequence ID" value="MBE0366783.1"/>
    <property type="molecule type" value="Genomic_DNA"/>
</dbReference>
<comment type="caution">
    <text evidence="1">The sequence shown here is derived from an EMBL/GenBank/DDBJ whole genome shotgun (WGS) entry which is preliminary data.</text>
</comment>
<dbReference type="InterPro" id="IPR008775">
    <property type="entry name" value="Phytyl_CoA_dOase-like"/>
</dbReference>
<organism evidence="1 2">
    <name type="scientific">Pseudoalteromonas aurantia 208</name>
    <dbReference type="NCBI Taxonomy" id="1314867"/>
    <lineage>
        <taxon>Bacteria</taxon>
        <taxon>Pseudomonadati</taxon>
        <taxon>Pseudomonadota</taxon>
        <taxon>Gammaproteobacteria</taxon>
        <taxon>Alteromonadales</taxon>
        <taxon>Pseudoalteromonadaceae</taxon>
        <taxon>Pseudoalteromonas</taxon>
    </lineage>
</organism>
<dbReference type="SUPFAM" id="SSF51197">
    <property type="entry name" value="Clavaminate synthase-like"/>
    <property type="match status" value="1"/>
</dbReference>
<proteinExistence type="predicted"/>
<accession>A0ABR9EAG7</accession>
<protein>
    <recommendedName>
        <fullName evidence="3">Phytanoyl-CoA dioxygenase</fullName>
    </recommendedName>
</protein>
<gene>
    <name evidence="1" type="ORF">PAUR_a0027</name>
</gene>
<dbReference type="RefSeq" id="WP_192506291.1">
    <property type="nucleotide sequence ID" value="NZ_AQGV01000011.1"/>
</dbReference>
<evidence type="ECO:0008006" key="3">
    <source>
        <dbReference type="Google" id="ProtNLM"/>
    </source>
</evidence>
<dbReference type="PANTHER" id="PTHR20883">
    <property type="entry name" value="PHYTANOYL-COA DIOXYGENASE DOMAIN CONTAINING 1"/>
    <property type="match status" value="1"/>
</dbReference>
<evidence type="ECO:0000313" key="2">
    <source>
        <dbReference type="Proteomes" id="UP000615755"/>
    </source>
</evidence>
<keyword evidence="2" id="KW-1185">Reference proteome</keyword>
<dbReference type="Pfam" id="PF05721">
    <property type="entry name" value="PhyH"/>
    <property type="match status" value="1"/>
</dbReference>
<dbReference type="PANTHER" id="PTHR20883:SF49">
    <property type="entry name" value="PHYTANOYL-COA DIOXYGENASE"/>
    <property type="match status" value="1"/>
</dbReference>
<sequence length="251" mass="28439">MKDKYTKDGFVVLEQDKNWQALKNEICYQFTRIFTNSAANKIPAALCWNIGEPNKIQKIDTVHMLSHSVYRLIFSPSLIQYIINLTGAHKIQLNSSHLFFKPAHSGNSGNVGWHTDYKNSRCNKLNIIVACIPLNPISKHSGNMKFVKGSHLWSGNTEHDFNDGAPCDLELQTQKLVDITPKNAGYQEVYAYSNNDEFSIHNGNTWHCSGPNSSDVFRLSLSISLHIQTDAFGYCLPDNIRNPIIYNKSYL</sequence>